<feature type="domain" description="Importin N-terminal" evidence="1">
    <location>
        <begin position="46"/>
        <end position="84"/>
    </location>
</feature>
<gene>
    <name evidence="2" type="ORF">FGIG_07456</name>
</gene>
<dbReference type="SUPFAM" id="SSF48371">
    <property type="entry name" value="ARM repeat"/>
    <property type="match status" value="1"/>
</dbReference>
<dbReference type="GO" id="GO:0006886">
    <property type="term" value="P:intracellular protein transport"/>
    <property type="evidence" value="ECO:0007669"/>
    <property type="project" value="InterPro"/>
</dbReference>
<dbReference type="InterPro" id="IPR016024">
    <property type="entry name" value="ARM-type_fold"/>
</dbReference>
<dbReference type="AlphaFoldDB" id="A0A504Z063"/>
<name>A0A504Z063_FASGI</name>
<reference evidence="2 3" key="1">
    <citation type="submission" date="2019-04" db="EMBL/GenBank/DDBJ databases">
        <title>Annotation for the trematode Fasciola gigantica.</title>
        <authorList>
            <person name="Choi Y.-J."/>
        </authorList>
    </citation>
    <scope>NUCLEOTIDE SEQUENCE [LARGE SCALE GENOMIC DNA]</scope>
    <source>
        <strain evidence="2">Uganda_cow_1</strain>
    </source>
</reference>
<evidence type="ECO:0000259" key="1">
    <source>
        <dbReference type="Pfam" id="PF03810"/>
    </source>
</evidence>
<sequence>MKRTFQVFQGSDNFGYSFILIQIVEDYKANVFQFTDLPLLCFPGQNPAVILFGLQCLEHRIKHSWNNIPLDCKQEIKNSLFKMVTNVKFAAMFFSLLTAG</sequence>
<dbReference type="InterPro" id="IPR011989">
    <property type="entry name" value="ARM-like"/>
</dbReference>
<dbReference type="STRING" id="46835.A0A504Z063"/>
<dbReference type="OrthoDB" id="2215036at2759"/>
<evidence type="ECO:0000313" key="2">
    <source>
        <dbReference type="EMBL" id="TPP65781.1"/>
    </source>
</evidence>
<accession>A0A504Z063</accession>
<evidence type="ECO:0000313" key="3">
    <source>
        <dbReference type="Proteomes" id="UP000316759"/>
    </source>
</evidence>
<dbReference type="Proteomes" id="UP000316759">
    <property type="component" value="Unassembled WGS sequence"/>
</dbReference>
<proteinExistence type="predicted"/>
<dbReference type="Gene3D" id="1.25.10.10">
    <property type="entry name" value="Leucine-rich Repeat Variant"/>
    <property type="match status" value="1"/>
</dbReference>
<dbReference type="GO" id="GO:0031267">
    <property type="term" value="F:small GTPase binding"/>
    <property type="evidence" value="ECO:0007669"/>
    <property type="project" value="InterPro"/>
</dbReference>
<organism evidence="2 3">
    <name type="scientific">Fasciola gigantica</name>
    <name type="common">Giant liver fluke</name>
    <dbReference type="NCBI Taxonomy" id="46835"/>
    <lineage>
        <taxon>Eukaryota</taxon>
        <taxon>Metazoa</taxon>
        <taxon>Spiralia</taxon>
        <taxon>Lophotrochozoa</taxon>
        <taxon>Platyhelminthes</taxon>
        <taxon>Trematoda</taxon>
        <taxon>Digenea</taxon>
        <taxon>Plagiorchiida</taxon>
        <taxon>Echinostomata</taxon>
        <taxon>Echinostomatoidea</taxon>
        <taxon>Fasciolidae</taxon>
        <taxon>Fasciola</taxon>
    </lineage>
</organism>
<dbReference type="InterPro" id="IPR001494">
    <property type="entry name" value="Importin-beta_N"/>
</dbReference>
<protein>
    <recommendedName>
        <fullName evidence="1">Importin N-terminal domain-containing protein</fullName>
    </recommendedName>
</protein>
<dbReference type="EMBL" id="SUNJ01002692">
    <property type="protein sequence ID" value="TPP65781.1"/>
    <property type="molecule type" value="Genomic_DNA"/>
</dbReference>
<dbReference type="Pfam" id="PF03810">
    <property type="entry name" value="IBN_N"/>
    <property type="match status" value="1"/>
</dbReference>
<comment type="caution">
    <text evidence="2">The sequence shown here is derived from an EMBL/GenBank/DDBJ whole genome shotgun (WGS) entry which is preliminary data.</text>
</comment>
<keyword evidence="3" id="KW-1185">Reference proteome</keyword>